<accession>A0A7W9Q2D5</accession>
<dbReference type="RefSeq" id="WP_184974423.1">
    <property type="nucleotide sequence ID" value="NZ_BAAAWF010000065.1"/>
</dbReference>
<sequence>MKIFLLLFAVLLGGLALAGVQRATHYPDVPTLVGDIIISLLLLAGAWACLTRVNHLSEARRTKPQEPK</sequence>
<keyword evidence="3" id="KW-1185">Reference proteome</keyword>
<comment type="caution">
    <text evidence="2">The sequence shown here is derived from an EMBL/GenBank/DDBJ whole genome shotgun (WGS) entry which is preliminary data.</text>
</comment>
<keyword evidence="1" id="KW-0812">Transmembrane</keyword>
<dbReference type="AlphaFoldDB" id="A0A7W9Q2D5"/>
<keyword evidence="1" id="KW-1133">Transmembrane helix</keyword>
<protein>
    <submittedName>
        <fullName evidence="2">Outer membrane murein-binding lipoprotein Lpp</fullName>
    </submittedName>
</protein>
<evidence type="ECO:0000256" key="1">
    <source>
        <dbReference type="SAM" id="Phobius"/>
    </source>
</evidence>
<keyword evidence="2" id="KW-0449">Lipoprotein</keyword>
<feature type="transmembrane region" description="Helical" evidence="1">
    <location>
        <begin position="32"/>
        <end position="53"/>
    </location>
</feature>
<keyword evidence="1" id="KW-0472">Membrane</keyword>
<evidence type="ECO:0000313" key="3">
    <source>
        <dbReference type="Proteomes" id="UP000585836"/>
    </source>
</evidence>
<proteinExistence type="predicted"/>
<evidence type="ECO:0000313" key="2">
    <source>
        <dbReference type="EMBL" id="MBB5932285.1"/>
    </source>
</evidence>
<name>A0A7W9Q2D5_9ACTN</name>
<dbReference type="Proteomes" id="UP000585836">
    <property type="component" value="Unassembled WGS sequence"/>
</dbReference>
<organism evidence="2 3">
    <name type="scientific">Streptomyces echinatus</name>
    <dbReference type="NCBI Taxonomy" id="67293"/>
    <lineage>
        <taxon>Bacteria</taxon>
        <taxon>Bacillati</taxon>
        <taxon>Actinomycetota</taxon>
        <taxon>Actinomycetes</taxon>
        <taxon>Kitasatosporales</taxon>
        <taxon>Streptomycetaceae</taxon>
        <taxon>Streptomyces</taxon>
    </lineage>
</organism>
<dbReference type="EMBL" id="JACHJK010000024">
    <property type="protein sequence ID" value="MBB5932285.1"/>
    <property type="molecule type" value="Genomic_DNA"/>
</dbReference>
<reference evidence="2 3" key="1">
    <citation type="submission" date="2020-08" db="EMBL/GenBank/DDBJ databases">
        <title>Genomic Encyclopedia of Type Strains, Phase III (KMG-III): the genomes of soil and plant-associated and newly described type strains.</title>
        <authorList>
            <person name="Whitman W."/>
        </authorList>
    </citation>
    <scope>NUCLEOTIDE SEQUENCE [LARGE SCALE GENOMIC DNA]</scope>
    <source>
        <strain evidence="2 3">CECT 3313</strain>
    </source>
</reference>
<gene>
    <name evidence="2" type="ORF">FHS34_007795</name>
</gene>